<dbReference type="RefSeq" id="WP_125126295.1">
    <property type="nucleotide sequence ID" value="NZ_RHJS01000002.1"/>
</dbReference>
<evidence type="ECO:0000259" key="2">
    <source>
        <dbReference type="Pfam" id="PF22725"/>
    </source>
</evidence>
<dbReference type="InterPro" id="IPR055170">
    <property type="entry name" value="GFO_IDH_MocA-like_dom"/>
</dbReference>
<protein>
    <submittedName>
        <fullName evidence="3">Gfo/Idh/MocA family oxidoreductase</fullName>
    </submittedName>
</protein>
<reference evidence="3" key="1">
    <citation type="submission" date="2018-10" db="EMBL/GenBank/DDBJ databases">
        <title>Schaedlerella arabinophila gen. nov. sp. nov., isolated from the mouse intestinal tract and comparative analysis with the genome of the closely related altered Schaedler flora strain ASF502.</title>
        <authorList>
            <person name="Miyake S."/>
            <person name="Soh M."/>
            <person name="Seedorf H."/>
        </authorList>
    </citation>
    <scope>NUCLEOTIDE SEQUENCE [LARGE SCALE GENOMIC DNA]</scope>
    <source>
        <strain evidence="3">DSM 106076</strain>
    </source>
</reference>
<dbReference type="Pfam" id="PF01408">
    <property type="entry name" value="GFO_IDH_MocA"/>
    <property type="match status" value="1"/>
</dbReference>
<sequence>MKKLKLGIIGYGFMGQWHNNHAGTLEEVEVVAICDTDPAQLNKAPDTASRYSDHKELLKDERVEWVVICVPNHLHCQIAIDAANAKKHLIVEKPCALNVEEFDRMYAAAKENGVMFTVDQNRRWDRDYSMVKKAWEEKRLGNIFMVKSSLYGVFGKMHDWHEYKEYGGGMLYDWGVHLIDQMLDLIPEKILQVCADMKCAVNKEVDDYFRILLYFESGLTAEIELGTFLLGKMPRFYVAGDQGTMVVEEIKAENGAIYRAGEFREALPETVKNLDAGPTRTFSTKAEDVVYTEELPVIQRRHNDWNDYFRNIVGVINGKEELIVKPEQVRRVLQVMEAARESAAIRRSVSFEQRRNS</sequence>
<accession>A0A426DCZ7</accession>
<dbReference type="AlphaFoldDB" id="A0A426DCZ7"/>
<feature type="domain" description="Gfo/Idh/MocA-like oxidoreductase N-terminal" evidence="1">
    <location>
        <begin position="5"/>
        <end position="119"/>
    </location>
</feature>
<evidence type="ECO:0000313" key="3">
    <source>
        <dbReference type="EMBL" id="RRK30473.1"/>
    </source>
</evidence>
<feature type="domain" description="GFO/IDH/MocA-like oxidoreductase" evidence="2">
    <location>
        <begin position="130"/>
        <end position="245"/>
    </location>
</feature>
<keyword evidence="4" id="KW-1185">Reference proteome</keyword>
<organism evidence="3 4">
    <name type="scientific">Schaedlerella arabinosiphila</name>
    <dbReference type="NCBI Taxonomy" id="2044587"/>
    <lineage>
        <taxon>Bacteria</taxon>
        <taxon>Bacillati</taxon>
        <taxon>Bacillota</taxon>
        <taxon>Clostridia</taxon>
        <taxon>Lachnospirales</taxon>
        <taxon>Lachnospiraceae</taxon>
        <taxon>Schaedlerella</taxon>
    </lineage>
</organism>
<dbReference type="Proteomes" id="UP000274920">
    <property type="component" value="Unassembled WGS sequence"/>
</dbReference>
<dbReference type="InterPro" id="IPR036291">
    <property type="entry name" value="NAD(P)-bd_dom_sf"/>
</dbReference>
<dbReference type="InterPro" id="IPR000683">
    <property type="entry name" value="Gfo/Idh/MocA-like_OxRdtase_N"/>
</dbReference>
<dbReference type="Gene3D" id="3.40.50.720">
    <property type="entry name" value="NAD(P)-binding Rossmann-like Domain"/>
    <property type="match status" value="1"/>
</dbReference>
<evidence type="ECO:0000313" key="4">
    <source>
        <dbReference type="Proteomes" id="UP000274920"/>
    </source>
</evidence>
<gene>
    <name evidence="3" type="ORF">EBB54_03090</name>
</gene>
<dbReference type="GO" id="GO:0000166">
    <property type="term" value="F:nucleotide binding"/>
    <property type="evidence" value="ECO:0007669"/>
    <property type="project" value="InterPro"/>
</dbReference>
<comment type="caution">
    <text evidence="3">The sequence shown here is derived from an EMBL/GenBank/DDBJ whole genome shotgun (WGS) entry which is preliminary data.</text>
</comment>
<dbReference type="SUPFAM" id="SSF51735">
    <property type="entry name" value="NAD(P)-binding Rossmann-fold domains"/>
    <property type="match status" value="1"/>
</dbReference>
<dbReference type="InterPro" id="IPR051317">
    <property type="entry name" value="Gfo/Idh/MocA_oxidoreduct"/>
</dbReference>
<dbReference type="PANTHER" id="PTHR43708">
    <property type="entry name" value="CONSERVED EXPRESSED OXIDOREDUCTASE (EUROFUNG)"/>
    <property type="match status" value="1"/>
</dbReference>
<dbReference type="EMBL" id="RHJS01000002">
    <property type="protein sequence ID" value="RRK30473.1"/>
    <property type="molecule type" value="Genomic_DNA"/>
</dbReference>
<dbReference type="Pfam" id="PF22725">
    <property type="entry name" value="GFO_IDH_MocA_C3"/>
    <property type="match status" value="1"/>
</dbReference>
<name>A0A426DCZ7_9FIRM</name>
<dbReference type="SUPFAM" id="SSF55347">
    <property type="entry name" value="Glyceraldehyde-3-phosphate dehydrogenase-like, C-terminal domain"/>
    <property type="match status" value="1"/>
</dbReference>
<dbReference type="PANTHER" id="PTHR43708:SF8">
    <property type="entry name" value="OXIDOREDUCTASE"/>
    <property type="match status" value="1"/>
</dbReference>
<proteinExistence type="predicted"/>
<dbReference type="Gene3D" id="3.30.360.10">
    <property type="entry name" value="Dihydrodipicolinate Reductase, domain 2"/>
    <property type="match status" value="1"/>
</dbReference>
<evidence type="ECO:0000259" key="1">
    <source>
        <dbReference type="Pfam" id="PF01408"/>
    </source>
</evidence>